<comment type="caution">
    <text evidence="2">The sequence shown here is derived from an EMBL/GenBank/DDBJ whole genome shotgun (WGS) entry which is preliminary data.</text>
</comment>
<keyword evidence="1" id="KW-0812">Transmembrane</keyword>
<dbReference type="EMBL" id="JANJOU010000002">
    <property type="protein sequence ID" value="MCR0981322.1"/>
    <property type="molecule type" value="Genomic_DNA"/>
</dbReference>
<organism evidence="2 3">
    <name type="scientific">Roseomonas populi</name>
    <dbReference type="NCBI Taxonomy" id="3121582"/>
    <lineage>
        <taxon>Bacteria</taxon>
        <taxon>Pseudomonadati</taxon>
        <taxon>Pseudomonadota</taxon>
        <taxon>Alphaproteobacteria</taxon>
        <taxon>Acetobacterales</taxon>
        <taxon>Roseomonadaceae</taxon>
        <taxon>Roseomonas</taxon>
    </lineage>
</organism>
<accession>A0ABT1WZN5</accession>
<evidence type="ECO:0000313" key="2">
    <source>
        <dbReference type="EMBL" id="MCR0981322.1"/>
    </source>
</evidence>
<name>A0ABT1WZN5_9PROT</name>
<gene>
    <name evidence="2" type="ORF">NRP21_04565</name>
</gene>
<dbReference type="PROSITE" id="PS51257">
    <property type="entry name" value="PROKAR_LIPOPROTEIN"/>
    <property type="match status" value="1"/>
</dbReference>
<protein>
    <recommendedName>
        <fullName evidence="4">Neuropeptide-like protein 29</fullName>
    </recommendedName>
</protein>
<keyword evidence="1" id="KW-0472">Membrane</keyword>
<dbReference type="Proteomes" id="UP001524642">
    <property type="component" value="Unassembled WGS sequence"/>
</dbReference>
<evidence type="ECO:0000256" key="1">
    <source>
        <dbReference type="SAM" id="Phobius"/>
    </source>
</evidence>
<evidence type="ECO:0008006" key="4">
    <source>
        <dbReference type="Google" id="ProtNLM"/>
    </source>
</evidence>
<proteinExistence type="predicted"/>
<keyword evidence="3" id="KW-1185">Reference proteome</keyword>
<reference evidence="2 3" key="1">
    <citation type="submission" date="2022-06" db="EMBL/GenBank/DDBJ databases">
        <title>Roseomonas CN29.</title>
        <authorList>
            <person name="Cheng Y."/>
            <person name="He X."/>
        </authorList>
    </citation>
    <scope>NUCLEOTIDE SEQUENCE [LARGE SCALE GENOMIC DNA]</scope>
    <source>
        <strain evidence="2 3">CN29</strain>
    </source>
</reference>
<feature type="transmembrane region" description="Helical" evidence="1">
    <location>
        <begin position="32"/>
        <end position="54"/>
    </location>
</feature>
<evidence type="ECO:0000313" key="3">
    <source>
        <dbReference type="Proteomes" id="UP001524642"/>
    </source>
</evidence>
<dbReference type="RefSeq" id="WP_257714995.1">
    <property type="nucleotide sequence ID" value="NZ_JANJOU010000002.1"/>
</dbReference>
<keyword evidence="1" id="KW-1133">Transmembrane helix</keyword>
<sequence length="85" mass="8892">MTIRLAVLAAAGLALGGCYGPYGEPNVAGSALVGAGLGAAAGAAIASGPGYYGYGYGYGPRYAYAPRYYGYGYGYYPRHYGWRRW</sequence>